<evidence type="ECO:0000256" key="1">
    <source>
        <dbReference type="ARBA" id="ARBA00022737"/>
    </source>
</evidence>
<feature type="repeat" description="RCC1" evidence="2">
    <location>
        <begin position="898"/>
        <end position="947"/>
    </location>
</feature>
<accession>A0A8S1CHE6</accession>
<dbReference type="PANTHER" id="PTHR22870:SF408">
    <property type="entry name" value="OS09G0560450 PROTEIN"/>
    <property type="match status" value="1"/>
</dbReference>
<evidence type="ECO:0000256" key="2">
    <source>
        <dbReference type="PROSITE-ProRule" id="PRU00235"/>
    </source>
</evidence>
<dbReference type="Pfam" id="PF00415">
    <property type="entry name" value="RCC1"/>
    <property type="match status" value="2"/>
</dbReference>
<evidence type="ECO:0000259" key="4">
    <source>
        <dbReference type="Pfam" id="PF25390"/>
    </source>
</evidence>
<keyword evidence="1" id="KW-0677">Repeat</keyword>
<dbReference type="SUPFAM" id="SSF50985">
    <property type="entry name" value="RCC1/BLIP-II"/>
    <property type="match status" value="2"/>
</dbReference>
<comment type="caution">
    <text evidence="5">The sequence shown here is derived from an EMBL/GenBank/DDBJ whole genome shotgun (WGS) entry which is preliminary data.</text>
</comment>
<evidence type="ECO:0000313" key="5">
    <source>
        <dbReference type="EMBL" id="CAB3368970.1"/>
    </source>
</evidence>
<feature type="repeat" description="RCC1" evidence="2">
    <location>
        <begin position="794"/>
        <end position="845"/>
    </location>
</feature>
<dbReference type="SUPFAM" id="SSF50978">
    <property type="entry name" value="WD40 repeat-like"/>
    <property type="match status" value="1"/>
</dbReference>
<feature type="repeat" description="RCC1" evidence="2">
    <location>
        <begin position="1078"/>
        <end position="1132"/>
    </location>
</feature>
<dbReference type="InterPro" id="IPR051210">
    <property type="entry name" value="Ub_ligase/GEF_domain"/>
</dbReference>
<dbReference type="Proteomes" id="UP000494165">
    <property type="component" value="Unassembled WGS sequence"/>
</dbReference>
<dbReference type="EMBL" id="CADEPI010000041">
    <property type="protein sequence ID" value="CAB3368970.1"/>
    <property type="molecule type" value="Genomic_DNA"/>
</dbReference>
<evidence type="ECO:0000256" key="3">
    <source>
        <dbReference type="SAM" id="MobiDB-lite"/>
    </source>
</evidence>
<feature type="repeat" description="RCC1" evidence="2">
    <location>
        <begin position="846"/>
        <end position="897"/>
    </location>
</feature>
<organism evidence="5 6">
    <name type="scientific">Cloeon dipterum</name>
    <dbReference type="NCBI Taxonomy" id="197152"/>
    <lineage>
        <taxon>Eukaryota</taxon>
        <taxon>Metazoa</taxon>
        <taxon>Ecdysozoa</taxon>
        <taxon>Arthropoda</taxon>
        <taxon>Hexapoda</taxon>
        <taxon>Insecta</taxon>
        <taxon>Pterygota</taxon>
        <taxon>Palaeoptera</taxon>
        <taxon>Ephemeroptera</taxon>
        <taxon>Pisciforma</taxon>
        <taxon>Baetidae</taxon>
        <taxon>Cloeon</taxon>
    </lineage>
</organism>
<gene>
    <name evidence="5" type="ORF">CLODIP_2_CD10981</name>
</gene>
<dbReference type="PROSITE" id="PS00626">
    <property type="entry name" value="RCC1_2"/>
    <property type="match status" value="3"/>
</dbReference>
<dbReference type="Gene3D" id="2.130.10.10">
    <property type="entry name" value="YVTN repeat-like/Quinoprotein amine dehydrogenase"/>
    <property type="match status" value="1"/>
</dbReference>
<dbReference type="Pfam" id="PF25390">
    <property type="entry name" value="WD40_RLD"/>
    <property type="match status" value="1"/>
</dbReference>
<dbReference type="InterPro" id="IPR036322">
    <property type="entry name" value="WD40_repeat_dom_sf"/>
</dbReference>
<proteinExistence type="predicted"/>
<dbReference type="InterPro" id="IPR009091">
    <property type="entry name" value="RCC1/BLIP-II"/>
</dbReference>
<dbReference type="InterPro" id="IPR000408">
    <property type="entry name" value="Reg_chr_condens"/>
</dbReference>
<protein>
    <recommendedName>
        <fullName evidence="4">RCC1-like domain-containing protein</fullName>
    </recommendedName>
</protein>
<name>A0A8S1CHE6_9INSE</name>
<dbReference type="PRINTS" id="PR00633">
    <property type="entry name" value="RCCNDNSATION"/>
</dbReference>
<dbReference type="PROSITE" id="PS50012">
    <property type="entry name" value="RCC1_3"/>
    <property type="match status" value="6"/>
</dbReference>
<feature type="repeat" description="RCC1" evidence="2">
    <location>
        <begin position="1026"/>
        <end position="1077"/>
    </location>
</feature>
<dbReference type="InterPro" id="IPR058923">
    <property type="entry name" value="RCC1-like_dom"/>
</dbReference>
<feature type="region of interest" description="Disordered" evidence="3">
    <location>
        <begin position="240"/>
        <end position="262"/>
    </location>
</feature>
<keyword evidence="6" id="KW-1185">Reference proteome</keyword>
<evidence type="ECO:0000313" key="6">
    <source>
        <dbReference type="Proteomes" id="UP000494165"/>
    </source>
</evidence>
<dbReference type="InterPro" id="IPR015943">
    <property type="entry name" value="WD40/YVTN_repeat-like_dom_sf"/>
</dbReference>
<sequence length="1485" mass="164809">MFINKGQLLRDPERQHRRNGQQQIFGLVTGNNRLLLYYINSDRELSVIKDVLWHLEPTQQICCLAFDPSGIWLAVSCCDSSLCIVPALALVDPEAALDLRWQTSDITKLQTTKLRPVATSIVWWNSLDGQHVAILGSENGQISFVSLTTGNDLGRTFVTGEINSLQLCLDNSLDLVFLIISGPTSQWRLILEQRSIGYCWPLEHIEGDGLMPIPVRTRLQNLKHLSVDKMASLKQMLVETKKGGTSSAKKAPDEPSSKEISTTPVALQGPEIYSFQYSKERYLISTYNPSIQLLKIYPAGTGEEKILYVHKIPSDGKPILYADRFILLSNTERSSVYISSCHLSEVKPDLEQSTESVVQSFDLGPGEQVIAMYKRLRSTIADSDRNLGGQENPSTEAFIVITSRNVFEVAPTKPPAELFMQMALDSNQLENAERLAVLFGLNLQTLLEAAADQKLEEMQFSHAITLYKLSKCRFLKSALKFAKSGHPNELLSYIQILLSARDTELSQSEKLHLSNLAMMSFAEQVLRQSAQEGTPLFSKYLSFLKSNLFYDEVLAVNIAGQTKTWKVLHFLATNRGLYPEVLDILLKVKPRDSLVWDCLSDPEMLQPLLLNNKRAKLHMQLVTAQLPFLELDVLQKLSALYNPYSPKFKSFLDAAYQQKVYKNSGTLTYNRENTQIQEFVEIFICIMLQLLKNKSSPYLNSLVKMFRPEPNIKTKKNVAPACGHKILSAGFSHAGLVRGKQLYMWGNSVQGCLGCGPTMIKFMVPKSLDLFTGLGVHVHSISCGKNHSLALTSNGVYSWGSSQFGQLGFGITSHSSHPRLIESLSDEDIIQVAAGQYHSLALSKSGKVFAWGWGVHGQLGNGSTDDQNVPMPITTLAHKVVVQVCGAHGHSVVLTDDGEVWAFGSGAFGQLGAPNLPKSSVPLLIDLPEKIRLIACGYFHCLAVSTTENMYTWGSSYQALRLHAQAQKRARILQEKQFVPDSAQEEEIIAHPPQFSPSLIDTSQVQGTIVQISCGFHHSLLLDSKSEVYSWGRGIDGQLGHANRKEISAPLALPSLSGRNIVAIDAGADFSLAIDKSGAFISWGSNSHSQLGSIPQESKRNNMEGKMVKYKNMKRVIKIPAGRQAIVETPTDVISFPQILSFAEEDDEEQQECAPVWNTKDLPFDAEGLHFVLEALQDLYDPSKILSKCLEAENYQAAAKVASLQKNYAVALTYQLTALSKGGNSHCSSLSSLDSPQGAIYCFTVEGGSEQRADEGQELPKESMAGEASNIVEHYVDFIESESHSVIKKLLEQGIDFWLNHSLPMGHLEELFMKHITKFSMPLGLMLFCSTKEDSQLWSQLSTSFCLQLCKDILSGMNEKKVIPEYVELLSQVTAHHGGERAELESWKREPQSLVDSVPDKGMFMTLHESSSSQSEEQLIFTCGHRYGLDTFHRSLLPEIELALLRLNQPLPTTASILRELFSLNPLVKLACPVCVLSHLQESST</sequence>
<reference evidence="5 6" key="1">
    <citation type="submission" date="2020-04" db="EMBL/GenBank/DDBJ databases">
        <authorList>
            <person name="Alioto T."/>
            <person name="Alioto T."/>
            <person name="Gomez Garrido J."/>
        </authorList>
    </citation>
    <scope>NUCLEOTIDE SEQUENCE [LARGE SCALE GENOMIC DNA]</scope>
</reference>
<dbReference type="Gene3D" id="2.130.10.30">
    <property type="entry name" value="Regulator of chromosome condensation 1/beta-lactamase-inhibitor protein II"/>
    <property type="match status" value="2"/>
</dbReference>
<dbReference type="PANTHER" id="PTHR22870">
    <property type="entry name" value="REGULATOR OF CHROMOSOME CONDENSATION"/>
    <property type="match status" value="1"/>
</dbReference>
<feature type="domain" description="RCC1-like" evidence="4">
    <location>
        <begin position="867"/>
        <end position="1125"/>
    </location>
</feature>
<feature type="repeat" description="RCC1" evidence="2">
    <location>
        <begin position="740"/>
        <end position="794"/>
    </location>
</feature>
<dbReference type="OrthoDB" id="16281at2759"/>